<dbReference type="Pfam" id="PF20866">
    <property type="entry name" value="MdcG_N"/>
    <property type="match status" value="1"/>
</dbReference>
<gene>
    <name evidence="5" type="ORF">E2636_02940</name>
</gene>
<dbReference type="Proteomes" id="UP000294292">
    <property type="component" value="Chromosome"/>
</dbReference>
<dbReference type="EMBL" id="CP038015">
    <property type="protein sequence ID" value="QBP40169.1"/>
    <property type="molecule type" value="Genomic_DNA"/>
</dbReference>
<dbReference type="AlphaFoldDB" id="A0A4P6ZVW2"/>
<dbReference type="NCBIfam" id="TIGR03135">
    <property type="entry name" value="malonate_mdcG"/>
    <property type="match status" value="1"/>
</dbReference>
<evidence type="ECO:0000259" key="4">
    <source>
        <dbReference type="Pfam" id="PF20866"/>
    </source>
</evidence>
<dbReference type="OrthoDB" id="1275217at2"/>
<reference evidence="5 6" key="1">
    <citation type="submission" date="2019-03" db="EMBL/GenBank/DDBJ databases">
        <title>Complete genome sequence of Paenisporosarcina antarctica CGMCC 1.6503T.</title>
        <authorList>
            <person name="Rong J.-C."/>
            <person name="Chi N.-Y."/>
            <person name="Zhang Q.-F."/>
        </authorList>
    </citation>
    <scope>NUCLEOTIDE SEQUENCE [LARGE SCALE GENOMIC DNA]</scope>
    <source>
        <strain evidence="5 6">CGMCC 1.6503</strain>
    </source>
</reference>
<name>A0A4P6ZVW2_9BACL</name>
<evidence type="ECO:0000313" key="5">
    <source>
        <dbReference type="EMBL" id="QBP40169.1"/>
    </source>
</evidence>
<dbReference type="KEGG" id="panc:E2636_02940"/>
<dbReference type="InterPro" id="IPR049180">
    <property type="entry name" value="MdcG_C"/>
</dbReference>
<evidence type="ECO:0000259" key="3">
    <source>
        <dbReference type="Pfam" id="PF10620"/>
    </source>
</evidence>
<dbReference type="NCBIfam" id="NF002332">
    <property type="entry name" value="PRK01293.1"/>
    <property type="match status" value="1"/>
</dbReference>
<feature type="domain" description="Phosphoribosyl-dephospho-CoA transferase MdcG C-terminal" evidence="3">
    <location>
        <begin position="89"/>
        <end position="197"/>
    </location>
</feature>
<dbReference type="InterPro" id="IPR048903">
    <property type="entry name" value="MdcG_N"/>
</dbReference>
<feature type="domain" description="Phosphoribosyl-dephospho-CoA transferase MdcG N-terminal" evidence="4">
    <location>
        <begin position="6"/>
        <end position="77"/>
    </location>
</feature>
<accession>A0A4P6ZVW2</accession>
<dbReference type="RefSeq" id="WP_134208860.1">
    <property type="nucleotide sequence ID" value="NZ_CP038015.1"/>
</dbReference>
<evidence type="ECO:0000256" key="1">
    <source>
        <dbReference type="ARBA" id="ARBA00022679"/>
    </source>
</evidence>
<dbReference type="Pfam" id="PF10620">
    <property type="entry name" value="MdcG"/>
    <property type="match status" value="1"/>
</dbReference>
<evidence type="ECO:0000313" key="6">
    <source>
        <dbReference type="Proteomes" id="UP000294292"/>
    </source>
</evidence>
<keyword evidence="6" id="KW-1185">Reference proteome</keyword>
<organism evidence="5 6">
    <name type="scientific">Paenisporosarcina antarctica</name>
    <dbReference type="NCBI Taxonomy" id="417367"/>
    <lineage>
        <taxon>Bacteria</taxon>
        <taxon>Bacillati</taxon>
        <taxon>Bacillota</taxon>
        <taxon>Bacilli</taxon>
        <taxon>Bacillales</taxon>
        <taxon>Caryophanaceae</taxon>
        <taxon>Paenisporosarcina</taxon>
    </lineage>
</organism>
<protein>
    <submittedName>
        <fullName evidence="5">Malonate decarboxylase holo-ACP synthase</fullName>
    </submittedName>
</protein>
<dbReference type="GO" id="GO:0016779">
    <property type="term" value="F:nucleotidyltransferase activity"/>
    <property type="evidence" value="ECO:0007669"/>
    <property type="project" value="UniProtKB-KW"/>
</dbReference>
<evidence type="ECO:0000256" key="2">
    <source>
        <dbReference type="ARBA" id="ARBA00022695"/>
    </source>
</evidence>
<proteinExistence type="predicted"/>
<sequence length="206" mass="23236">MELNTHDLLEFESVKNLISNSPLPEWVETSIANVPFVVVRRAKVSEGLVPVGVRGPKRNERFAAFLPVEQIVRRITPEQLAQERKWNDNSKEIFNYLGRVSKLMNTYSLNWGPVGSVGFELASGKETTTKSSDIDIVIRFSKGFTTSIAKEIEAELKKIQVRVDVQMEAMKGTFSLSEYAISEGQPVLFRTVDGPLLKRISIHDLR</sequence>
<keyword evidence="1" id="KW-0808">Transferase</keyword>
<keyword evidence="2" id="KW-0548">Nucleotidyltransferase</keyword>
<dbReference type="InterPro" id="IPR017557">
    <property type="entry name" value="Holo-ACP_synthase"/>
</dbReference>